<proteinExistence type="predicted"/>
<dbReference type="EMBL" id="AMWN01000005">
    <property type="protein sequence ID" value="EXJ85998.1"/>
    <property type="molecule type" value="Genomic_DNA"/>
</dbReference>
<comment type="caution">
    <text evidence="1">The sequence shown here is derived from an EMBL/GenBank/DDBJ whole genome shotgun (WGS) entry which is preliminary data.</text>
</comment>
<dbReference type="OrthoDB" id="5427517at2759"/>
<sequence length="219" mass="25187">MVTVNKLHEQDHNRRSVVEHFVRDLRRDLDIRAGYDKPRHVPFLEVGFSDQVIKRLRAHAKHTCSNYVMNLFHAATERRFPGTFELHQHVLYLCSDPAETWLGEIAFTQLCKGYITEGSGFSHHGAGFSHGSSYWSRTEQELNMLFLYKDADGSIQRRLKEDGELARKLDFGRPGAQEELVGKVEKDIEGMEAVLKMVETIKEIQELDSEKTENATPEN</sequence>
<dbReference type="AlphaFoldDB" id="W9Y0J8"/>
<dbReference type="HOGENOM" id="CLU_1261346_0_0_1"/>
<reference evidence="1 2" key="1">
    <citation type="submission" date="2013-03" db="EMBL/GenBank/DDBJ databases">
        <title>The Genome Sequence of Capronia coronata CBS 617.96.</title>
        <authorList>
            <consortium name="The Broad Institute Genomics Platform"/>
            <person name="Cuomo C."/>
            <person name="de Hoog S."/>
            <person name="Gorbushina A."/>
            <person name="Walker B."/>
            <person name="Young S.K."/>
            <person name="Zeng Q."/>
            <person name="Gargeya S."/>
            <person name="Fitzgerald M."/>
            <person name="Haas B."/>
            <person name="Abouelleil A."/>
            <person name="Allen A.W."/>
            <person name="Alvarado L."/>
            <person name="Arachchi H.M."/>
            <person name="Berlin A.M."/>
            <person name="Chapman S.B."/>
            <person name="Gainer-Dewar J."/>
            <person name="Goldberg J."/>
            <person name="Griggs A."/>
            <person name="Gujja S."/>
            <person name="Hansen M."/>
            <person name="Howarth C."/>
            <person name="Imamovic A."/>
            <person name="Ireland A."/>
            <person name="Larimer J."/>
            <person name="McCowan C."/>
            <person name="Murphy C."/>
            <person name="Pearson M."/>
            <person name="Poon T.W."/>
            <person name="Priest M."/>
            <person name="Roberts A."/>
            <person name="Saif S."/>
            <person name="Shea T."/>
            <person name="Sisk P."/>
            <person name="Sykes S."/>
            <person name="Wortman J."/>
            <person name="Nusbaum C."/>
            <person name="Birren B."/>
        </authorList>
    </citation>
    <scope>NUCLEOTIDE SEQUENCE [LARGE SCALE GENOMIC DNA]</scope>
    <source>
        <strain evidence="1 2">CBS 617.96</strain>
    </source>
</reference>
<keyword evidence="2" id="KW-1185">Reference proteome</keyword>
<protein>
    <submittedName>
        <fullName evidence="1">Uncharacterized protein</fullName>
    </submittedName>
</protein>
<dbReference type="Proteomes" id="UP000019484">
    <property type="component" value="Unassembled WGS sequence"/>
</dbReference>
<gene>
    <name evidence="1" type="ORF">A1O1_06367</name>
</gene>
<dbReference type="GeneID" id="19161235"/>
<accession>W9Y0J8</accession>
<evidence type="ECO:0000313" key="1">
    <source>
        <dbReference type="EMBL" id="EXJ85998.1"/>
    </source>
</evidence>
<dbReference type="RefSeq" id="XP_007725436.1">
    <property type="nucleotide sequence ID" value="XM_007727246.1"/>
</dbReference>
<evidence type="ECO:0000313" key="2">
    <source>
        <dbReference type="Proteomes" id="UP000019484"/>
    </source>
</evidence>
<name>W9Y0J8_9EURO</name>
<organism evidence="1 2">
    <name type="scientific">Capronia coronata CBS 617.96</name>
    <dbReference type="NCBI Taxonomy" id="1182541"/>
    <lineage>
        <taxon>Eukaryota</taxon>
        <taxon>Fungi</taxon>
        <taxon>Dikarya</taxon>
        <taxon>Ascomycota</taxon>
        <taxon>Pezizomycotina</taxon>
        <taxon>Eurotiomycetes</taxon>
        <taxon>Chaetothyriomycetidae</taxon>
        <taxon>Chaetothyriales</taxon>
        <taxon>Herpotrichiellaceae</taxon>
        <taxon>Capronia</taxon>
    </lineage>
</organism>